<evidence type="ECO:0000313" key="3">
    <source>
        <dbReference type="EMBL" id="AYA37675.1"/>
    </source>
</evidence>
<dbReference type="KEGG" id="hyh:D3Y59_11835"/>
<dbReference type="InterPro" id="IPR009597">
    <property type="entry name" value="DUF1206"/>
</dbReference>
<feature type="transmembrane region" description="Helical" evidence="1">
    <location>
        <begin position="167"/>
        <end position="188"/>
    </location>
</feature>
<feature type="transmembrane region" description="Helical" evidence="1">
    <location>
        <begin position="80"/>
        <end position="101"/>
    </location>
</feature>
<protein>
    <submittedName>
        <fullName evidence="3">DUF1206 domain-containing protein</fullName>
    </submittedName>
</protein>
<evidence type="ECO:0000259" key="2">
    <source>
        <dbReference type="Pfam" id="PF06724"/>
    </source>
</evidence>
<accession>A0A3B7R116</accession>
<reference evidence="3 4" key="1">
    <citation type="submission" date="2018-09" db="EMBL/GenBank/DDBJ databases">
        <title>Hymenobacter medium sp. nov., isolated from R2A medium.</title>
        <authorList>
            <person name="Yingchao G."/>
        </authorList>
    </citation>
    <scope>NUCLEOTIDE SEQUENCE [LARGE SCALE GENOMIC DNA]</scope>
    <source>
        <strain evidence="4">sh-6</strain>
    </source>
</reference>
<evidence type="ECO:0000313" key="4">
    <source>
        <dbReference type="Proteomes" id="UP000262802"/>
    </source>
</evidence>
<dbReference type="EMBL" id="CP032317">
    <property type="protein sequence ID" value="AYA37675.1"/>
    <property type="molecule type" value="Genomic_DNA"/>
</dbReference>
<proteinExistence type="predicted"/>
<name>A0A3B7R116_9BACT</name>
<dbReference type="Pfam" id="PF06724">
    <property type="entry name" value="DUF1206"/>
    <property type="match status" value="3"/>
</dbReference>
<keyword evidence="1" id="KW-0812">Transmembrane</keyword>
<feature type="domain" description="DUF1206" evidence="2">
    <location>
        <begin position="122"/>
        <end position="192"/>
    </location>
</feature>
<feature type="transmembrane region" description="Helical" evidence="1">
    <location>
        <begin position="259"/>
        <end position="280"/>
    </location>
</feature>
<keyword evidence="4" id="KW-1185">Reference proteome</keyword>
<keyword evidence="1" id="KW-0472">Membrane</keyword>
<dbReference type="Proteomes" id="UP000262802">
    <property type="component" value="Chromosome"/>
</dbReference>
<feature type="transmembrane region" description="Helical" evidence="1">
    <location>
        <begin position="121"/>
        <end position="142"/>
    </location>
</feature>
<dbReference type="OrthoDB" id="5702018at2"/>
<feature type="transmembrane region" description="Helical" evidence="1">
    <location>
        <begin position="220"/>
        <end position="239"/>
    </location>
</feature>
<sequence length="290" mass="30494">MLGVNPFMRTTMATLASHIPTHLPASPSDGIRTLARLGFAAKGMVYTVLGVLAVMAATGTEGGRTADKTQVLQTIQDMPMGRWLLGLVALGLAGYVLWRFVQAIRDTEGHGNSAKGMGKRLSYAASALGYGVLAYIAGKAAFENTSAGSGSGNSRQSFVATLLEQSYGQWLVGAIGLTVIGIGVYQLIRAYSGSFAKHVNSSQIPANQQRLVYRMGQLGYTARGIVWGILGYFLVQAAMQSNANAAQDTGGAFDLLASMGAGVLLVVALGLVAYGLYMFVRAKYPILRGV</sequence>
<evidence type="ECO:0000256" key="1">
    <source>
        <dbReference type="SAM" id="Phobius"/>
    </source>
</evidence>
<keyword evidence="1" id="KW-1133">Transmembrane helix</keyword>
<feature type="transmembrane region" description="Helical" evidence="1">
    <location>
        <begin position="39"/>
        <end position="60"/>
    </location>
</feature>
<feature type="domain" description="DUF1206" evidence="2">
    <location>
        <begin position="218"/>
        <end position="284"/>
    </location>
</feature>
<dbReference type="AlphaFoldDB" id="A0A3B7R116"/>
<organism evidence="3 4">
    <name type="scientific">Hymenobacter oligotrophus</name>
    <dbReference type="NCBI Taxonomy" id="2319843"/>
    <lineage>
        <taxon>Bacteria</taxon>
        <taxon>Pseudomonadati</taxon>
        <taxon>Bacteroidota</taxon>
        <taxon>Cytophagia</taxon>
        <taxon>Cytophagales</taxon>
        <taxon>Hymenobacteraceae</taxon>
        <taxon>Hymenobacter</taxon>
    </lineage>
</organism>
<gene>
    <name evidence="3" type="ORF">D3Y59_11835</name>
</gene>
<feature type="domain" description="DUF1206" evidence="2">
    <location>
        <begin position="37"/>
        <end position="105"/>
    </location>
</feature>